<feature type="compositionally biased region" description="Polar residues" evidence="20">
    <location>
        <begin position="12"/>
        <end position="22"/>
    </location>
</feature>
<comment type="catalytic activity">
    <reaction evidence="18 19">
        <text>alpha-ribazole 5'-phosphate + adenosylcob(III)inamide-GDP = adenosylcob(III)alamin 5'-phosphate + GMP + H(+)</text>
        <dbReference type="Rhea" id="RHEA:23560"/>
        <dbReference type="ChEBI" id="CHEBI:15378"/>
        <dbReference type="ChEBI" id="CHEBI:57918"/>
        <dbReference type="ChEBI" id="CHEBI:58115"/>
        <dbReference type="ChEBI" id="CHEBI:60487"/>
        <dbReference type="ChEBI" id="CHEBI:60493"/>
        <dbReference type="EC" id="2.7.8.26"/>
    </reaction>
</comment>
<keyword evidence="11 19" id="KW-0460">Magnesium</keyword>
<evidence type="ECO:0000256" key="6">
    <source>
        <dbReference type="ARBA" id="ARBA00015850"/>
    </source>
</evidence>
<feature type="transmembrane region" description="Helical" evidence="19">
    <location>
        <begin position="270"/>
        <end position="289"/>
    </location>
</feature>
<reference evidence="21 22" key="1">
    <citation type="submission" date="2017-05" db="EMBL/GenBank/DDBJ databases">
        <authorList>
            <person name="Varghese N."/>
            <person name="Submissions S."/>
        </authorList>
    </citation>
    <scope>NUCLEOTIDE SEQUENCE [LARGE SCALE GENOMIC DNA]</scope>
    <source>
        <strain evidence="21 22">DSM 15949</strain>
    </source>
</reference>
<evidence type="ECO:0000256" key="20">
    <source>
        <dbReference type="SAM" id="MobiDB-lite"/>
    </source>
</evidence>
<evidence type="ECO:0000256" key="2">
    <source>
        <dbReference type="ARBA" id="ARBA00004651"/>
    </source>
</evidence>
<evidence type="ECO:0000256" key="8">
    <source>
        <dbReference type="ARBA" id="ARBA00022573"/>
    </source>
</evidence>
<evidence type="ECO:0000256" key="10">
    <source>
        <dbReference type="ARBA" id="ARBA00022692"/>
    </source>
</evidence>
<dbReference type="EC" id="2.7.8.26" evidence="5 19"/>
<name>A0ABY1NTX3_9HYPH</name>
<comment type="subcellular location">
    <subcellularLocation>
        <location evidence="2 19">Cell membrane</location>
        <topology evidence="2 19">Multi-pass membrane protein</topology>
    </subcellularLocation>
</comment>
<keyword evidence="9 19" id="KW-0808">Transferase</keyword>
<proteinExistence type="inferred from homology"/>
<keyword evidence="22" id="KW-1185">Reference proteome</keyword>
<evidence type="ECO:0000256" key="15">
    <source>
        <dbReference type="ARBA" id="ARBA00032605"/>
    </source>
</evidence>
<dbReference type="PANTHER" id="PTHR34148">
    <property type="entry name" value="ADENOSYLCOBINAMIDE-GDP RIBAZOLETRANSFERASE"/>
    <property type="match status" value="1"/>
</dbReference>
<organism evidence="21 22">
    <name type="scientific">Roseibium denhamense</name>
    <dbReference type="NCBI Taxonomy" id="76305"/>
    <lineage>
        <taxon>Bacteria</taxon>
        <taxon>Pseudomonadati</taxon>
        <taxon>Pseudomonadota</taxon>
        <taxon>Alphaproteobacteria</taxon>
        <taxon>Hyphomicrobiales</taxon>
        <taxon>Stappiaceae</taxon>
        <taxon>Roseibium</taxon>
    </lineage>
</organism>
<evidence type="ECO:0000256" key="16">
    <source>
        <dbReference type="ARBA" id="ARBA00032853"/>
    </source>
</evidence>
<evidence type="ECO:0000256" key="5">
    <source>
        <dbReference type="ARBA" id="ARBA00013200"/>
    </source>
</evidence>
<protein>
    <recommendedName>
        <fullName evidence="6 19">Adenosylcobinamide-GDP ribazoletransferase</fullName>
        <ecNumber evidence="5 19">2.7.8.26</ecNumber>
    </recommendedName>
    <alternativeName>
        <fullName evidence="16 19">Cobalamin synthase</fullName>
    </alternativeName>
    <alternativeName>
        <fullName evidence="15 19">Cobalamin-5'-phosphate synthase</fullName>
    </alternativeName>
</protein>
<evidence type="ECO:0000256" key="14">
    <source>
        <dbReference type="ARBA" id="ARBA00025228"/>
    </source>
</evidence>
<dbReference type="RefSeq" id="WP_155194848.1">
    <property type="nucleotide sequence ID" value="NZ_BAAAEA010000003.1"/>
</dbReference>
<feature type="region of interest" description="Disordered" evidence="20">
    <location>
        <begin position="1"/>
        <end position="22"/>
    </location>
</feature>
<keyword evidence="12 19" id="KW-1133">Transmembrane helix</keyword>
<evidence type="ECO:0000256" key="18">
    <source>
        <dbReference type="ARBA" id="ARBA00049504"/>
    </source>
</evidence>
<evidence type="ECO:0000256" key="9">
    <source>
        <dbReference type="ARBA" id="ARBA00022679"/>
    </source>
</evidence>
<dbReference type="Pfam" id="PF02654">
    <property type="entry name" value="CobS"/>
    <property type="match status" value="1"/>
</dbReference>
<feature type="compositionally biased region" description="Basic and acidic residues" evidence="20">
    <location>
        <begin position="1"/>
        <end position="11"/>
    </location>
</feature>
<dbReference type="InterPro" id="IPR003805">
    <property type="entry name" value="CobS"/>
</dbReference>
<comment type="pathway">
    <text evidence="3 19">Cofactor biosynthesis; adenosylcobalamin biosynthesis; adenosylcobalamin from cob(II)yrinate a,c-diamide: step 7/7.</text>
</comment>
<dbReference type="EMBL" id="FXTT01000002">
    <property type="protein sequence ID" value="SMP16809.1"/>
    <property type="molecule type" value="Genomic_DNA"/>
</dbReference>
<evidence type="ECO:0000256" key="3">
    <source>
        <dbReference type="ARBA" id="ARBA00004663"/>
    </source>
</evidence>
<keyword evidence="10 19" id="KW-0812">Transmembrane</keyword>
<sequence length="290" mass="29645">MPSENDQHSENAPESASDISLDHQGTQNGLVNGLIADTAACIRFFSRIPLASVSRHDDPAALPDFTRTARAAPLAGWIIALPAAALGMVLALTALPPLAAATLVAACLAVITGALHEDGLSDVADGFFGAMNKTRRLEIMKDSRIGAFGALALILSVALRIALLAALWERFGPADAAVIFLCGEALSRALLVWQWQSQPLARPDGLAARFGKPGAAARNTAFALVLLTFLPVFAAAGLANLIAGVVLAAAAAAGAGKIALYKIGGTTGDVLGAIQQISSLAFLAGILVVP</sequence>
<evidence type="ECO:0000256" key="4">
    <source>
        <dbReference type="ARBA" id="ARBA00010561"/>
    </source>
</evidence>
<gene>
    <name evidence="19" type="primary">cobS</name>
    <name evidence="21" type="ORF">SAMN06265374_1751</name>
</gene>
<comment type="catalytic activity">
    <reaction evidence="17 19">
        <text>alpha-ribazole + adenosylcob(III)inamide-GDP = adenosylcob(III)alamin + GMP + H(+)</text>
        <dbReference type="Rhea" id="RHEA:16049"/>
        <dbReference type="ChEBI" id="CHEBI:10329"/>
        <dbReference type="ChEBI" id="CHEBI:15378"/>
        <dbReference type="ChEBI" id="CHEBI:18408"/>
        <dbReference type="ChEBI" id="CHEBI:58115"/>
        <dbReference type="ChEBI" id="CHEBI:60487"/>
        <dbReference type="EC" id="2.7.8.26"/>
    </reaction>
</comment>
<dbReference type="PANTHER" id="PTHR34148:SF1">
    <property type="entry name" value="ADENOSYLCOBINAMIDE-GDP RIBAZOLETRANSFERASE"/>
    <property type="match status" value="1"/>
</dbReference>
<keyword evidence="7 19" id="KW-1003">Cell membrane</keyword>
<evidence type="ECO:0000256" key="1">
    <source>
        <dbReference type="ARBA" id="ARBA00001946"/>
    </source>
</evidence>
<evidence type="ECO:0000256" key="13">
    <source>
        <dbReference type="ARBA" id="ARBA00023136"/>
    </source>
</evidence>
<evidence type="ECO:0000256" key="19">
    <source>
        <dbReference type="HAMAP-Rule" id="MF_00719"/>
    </source>
</evidence>
<evidence type="ECO:0000256" key="17">
    <source>
        <dbReference type="ARBA" id="ARBA00048623"/>
    </source>
</evidence>
<accession>A0ABY1NTX3</accession>
<comment type="cofactor">
    <cofactor evidence="1 19">
        <name>Mg(2+)</name>
        <dbReference type="ChEBI" id="CHEBI:18420"/>
    </cofactor>
</comment>
<feature type="transmembrane region" description="Helical" evidence="19">
    <location>
        <begin position="241"/>
        <end position="263"/>
    </location>
</feature>
<feature type="transmembrane region" description="Helical" evidence="19">
    <location>
        <begin position="74"/>
        <end position="92"/>
    </location>
</feature>
<comment type="caution">
    <text evidence="21">The sequence shown here is derived from an EMBL/GenBank/DDBJ whole genome shotgun (WGS) entry which is preliminary data.</text>
</comment>
<comment type="function">
    <text evidence="14 19">Joins adenosylcobinamide-GDP and alpha-ribazole to generate adenosylcobalamin (Ado-cobalamin). Also synthesizes adenosylcobalamin 5'-phosphate from adenosylcobinamide-GDP and alpha-ribazole 5'-phosphate.</text>
</comment>
<evidence type="ECO:0000256" key="11">
    <source>
        <dbReference type="ARBA" id="ARBA00022842"/>
    </source>
</evidence>
<comment type="similarity">
    <text evidence="4 19">Belongs to the CobS family.</text>
</comment>
<evidence type="ECO:0000256" key="12">
    <source>
        <dbReference type="ARBA" id="ARBA00022989"/>
    </source>
</evidence>
<evidence type="ECO:0000313" key="22">
    <source>
        <dbReference type="Proteomes" id="UP001157914"/>
    </source>
</evidence>
<keyword evidence="8 19" id="KW-0169">Cobalamin biosynthesis</keyword>
<dbReference type="HAMAP" id="MF_00719">
    <property type="entry name" value="CobS"/>
    <property type="match status" value="1"/>
</dbReference>
<feature type="transmembrane region" description="Helical" evidence="19">
    <location>
        <begin position="145"/>
        <end position="168"/>
    </location>
</feature>
<evidence type="ECO:0000313" key="21">
    <source>
        <dbReference type="EMBL" id="SMP16809.1"/>
    </source>
</evidence>
<keyword evidence="13 19" id="KW-0472">Membrane</keyword>
<dbReference type="Proteomes" id="UP001157914">
    <property type="component" value="Unassembled WGS sequence"/>
</dbReference>
<evidence type="ECO:0000256" key="7">
    <source>
        <dbReference type="ARBA" id="ARBA00022475"/>
    </source>
</evidence>